<evidence type="ECO:0000256" key="1">
    <source>
        <dbReference type="SAM" id="MobiDB-lite"/>
    </source>
</evidence>
<feature type="compositionally biased region" description="Low complexity" evidence="1">
    <location>
        <begin position="70"/>
        <end position="80"/>
    </location>
</feature>
<gene>
    <name evidence="2" type="ORF">SAMN06272739_0672</name>
</gene>
<keyword evidence="3" id="KW-1185">Reference proteome</keyword>
<feature type="region of interest" description="Disordered" evidence="1">
    <location>
        <begin position="1"/>
        <end position="97"/>
    </location>
</feature>
<accession>A0A286GFH2</accession>
<organism evidence="2 3">
    <name type="scientific">Blastococcus haudaquaticus</name>
    <dbReference type="NCBI Taxonomy" id="1938745"/>
    <lineage>
        <taxon>Bacteria</taxon>
        <taxon>Bacillati</taxon>
        <taxon>Actinomycetota</taxon>
        <taxon>Actinomycetes</taxon>
        <taxon>Geodermatophilales</taxon>
        <taxon>Geodermatophilaceae</taxon>
        <taxon>Blastococcus</taxon>
    </lineage>
</organism>
<protein>
    <submittedName>
        <fullName evidence="2">Uncharacterized protein</fullName>
    </submittedName>
</protein>
<feature type="compositionally biased region" description="Pro residues" evidence="1">
    <location>
        <begin position="60"/>
        <end position="69"/>
    </location>
</feature>
<dbReference type="EMBL" id="OCNK01000001">
    <property type="protein sequence ID" value="SOD94267.1"/>
    <property type="molecule type" value="Genomic_DNA"/>
</dbReference>
<dbReference type="AlphaFoldDB" id="A0A286GFH2"/>
<proteinExistence type="predicted"/>
<name>A0A286GFH2_9ACTN</name>
<feature type="compositionally biased region" description="Low complexity" evidence="1">
    <location>
        <begin position="32"/>
        <end position="41"/>
    </location>
</feature>
<dbReference type="Proteomes" id="UP000219482">
    <property type="component" value="Unassembled WGS sequence"/>
</dbReference>
<sequence>MGKHAAPEGASDPIVADALTHRPVDAARHSAAENPAAAENPVGWPGEPAPEGGRIGWPGDLPPAAPERPGPAAASGSAHEPVARRSWRRLFGAGRVA</sequence>
<reference evidence="3" key="1">
    <citation type="submission" date="2017-09" db="EMBL/GenBank/DDBJ databases">
        <authorList>
            <person name="Varghese N."/>
            <person name="Submissions S."/>
        </authorList>
    </citation>
    <scope>NUCLEOTIDE SEQUENCE [LARGE SCALE GENOMIC DNA]</scope>
    <source>
        <strain evidence="3">DSM 44270</strain>
    </source>
</reference>
<evidence type="ECO:0000313" key="3">
    <source>
        <dbReference type="Proteomes" id="UP000219482"/>
    </source>
</evidence>
<feature type="compositionally biased region" description="Basic and acidic residues" evidence="1">
    <location>
        <begin position="19"/>
        <end position="31"/>
    </location>
</feature>
<evidence type="ECO:0000313" key="2">
    <source>
        <dbReference type="EMBL" id="SOD94267.1"/>
    </source>
</evidence>